<comment type="caution">
    <text evidence="2">The sequence shown here is derived from an EMBL/GenBank/DDBJ whole genome shotgun (WGS) entry which is preliminary data.</text>
</comment>
<sequence length="416" mass="46505">MDLCLGGEMGISPDPDKNGSGIDQGSKNPGNDPRRKKPRYGLFGKKGENDKIDAGRNHVGEGARRCHTCRREGPVVLVPVHFRQDQLPENRRVREGRTGNGAEEGGAEAGGNGEGPRPPPRQLIQPVVYGLPETRHSRKGPHEDEEGNGAPVRAGDGMVHCLAEEGKGRVKAHEQQHSGETDQNKGQADGNAHSQGSEKGHNTDDAYRYGFHPLHSIRSSFCIPLFPGRRLHPIASHFLQERQAPGEKLEPEEHQPRHHDRLHGPQQHGLRSRNAGPGDEGRKGVPCPGVEKKGHYQKFNDGARQPEPRSHFRRKPRHDDLQPDMLVFFLAVGQPEINQYDHGKYGHLEQPLDRPVHLSRNDIHEKKHHHHRHQQSAEFGRHTVDFRQYLLHSHTPCQGAFPGENRAGKSANRFES</sequence>
<reference evidence="2" key="1">
    <citation type="submission" date="2019-08" db="EMBL/GenBank/DDBJ databases">
        <authorList>
            <person name="Kucharzyk K."/>
            <person name="Murdoch R.W."/>
            <person name="Higgins S."/>
            <person name="Loffler F."/>
        </authorList>
    </citation>
    <scope>NUCLEOTIDE SEQUENCE</scope>
</reference>
<dbReference type="AlphaFoldDB" id="A0A644YX35"/>
<dbReference type="EMBL" id="VSSQ01006508">
    <property type="protein sequence ID" value="MPM32937.1"/>
    <property type="molecule type" value="Genomic_DNA"/>
</dbReference>
<feature type="compositionally biased region" description="Gly residues" evidence="1">
    <location>
        <begin position="98"/>
        <end position="114"/>
    </location>
</feature>
<feature type="region of interest" description="Disordered" evidence="1">
    <location>
        <begin position="244"/>
        <end position="319"/>
    </location>
</feature>
<feature type="region of interest" description="Disordered" evidence="1">
    <location>
        <begin position="82"/>
        <end position="155"/>
    </location>
</feature>
<feature type="compositionally biased region" description="Basic and acidic residues" evidence="1">
    <location>
        <begin position="82"/>
        <end position="97"/>
    </location>
</feature>
<feature type="region of interest" description="Disordered" evidence="1">
    <location>
        <begin position="397"/>
        <end position="416"/>
    </location>
</feature>
<feature type="region of interest" description="Disordered" evidence="1">
    <location>
        <begin position="1"/>
        <end position="64"/>
    </location>
</feature>
<feature type="region of interest" description="Disordered" evidence="1">
    <location>
        <begin position="167"/>
        <end position="205"/>
    </location>
</feature>
<feature type="compositionally biased region" description="Basic and acidic residues" evidence="1">
    <location>
        <begin position="167"/>
        <end position="183"/>
    </location>
</feature>
<protein>
    <submittedName>
        <fullName evidence="2">Uncharacterized protein</fullName>
    </submittedName>
</protein>
<evidence type="ECO:0000313" key="2">
    <source>
        <dbReference type="EMBL" id="MPM32937.1"/>
    </source>
</evidence>
<gene>
    <name evidence="2" type="ORF">SDC9_79504</name>
</gene>
<name>A0A644YX35_9ZZZZ</name>
<feature type="compositionally biased region" description="Basic and acidic residues" evidence="1">
    <location>
        <begin position="244"/>
        <end position="255"/>
    </location>
</feature>
<evidence type="ECO:0000256" key="1">
    <source>
        <dbReference type="SAM" id="MobiDB-lite"/>
    </source>
</evidence>
<feature type="compositionally biased region" description="Basic and acidic residues" evidence="1">
    <location>
        <begin position="45"/>
        <end position="64"/>
    </location>
</feature>
<organism evidence="2">
    <name type="scientific">bioreactor metagenome</name>
    <dbReference type="NCBI Taxonomy" id="1076179"/>
    <lineage>
        <taxon>unclassified sequences</taxon>
        <taxon>metagenomes</taxon>
        <taxon>ecological metagenomes</taxon>
    </lineage>
</organism>
<proteinExistence type="predicted"/>
<feature type="compositionally biased region" description="Basic and acidic residues" evidence="1">
    <location>
        <begin position="196"/>
        <end position="205"/>
    </location>
</feature>
<accession>A0A644YX35</accession>